<accession>A0A7I7YCZ1</accession>
<dbReference type="PROSITE" id="PS50977">
    <property type="entry name" value="HTH_TETR_2"/>
    <property type="match status" value="1"/>
</dbReference>
<dbReference type="SUPFAM" id="SSF46689">
    <property type="entry name" value="Homeodomain-like"/>
    <property type="match status" value="1"/>
</dbReference>
<feature type="domain" description="HTH tetR-type" evidence="5">
    <location>
        <begin position="1"/>
        <end position="39"/>
    </location>
</feature>
<dbReference type="Gene3D" id="1.10.10.60">
    <property type="entry name" value="Homeodomain-like"/>
    <property type="match status" value="1"/>
</dbReference>
<organism evidence="6 7">
    <name type="scientific">Mycobacterium conspicuum</name>
    <dbReference type="NCBI Taxonomy" id="44010"/>
    <lineage>
        <taxon>Bacteria</taxon>
        <taxon>Bacillati</taxon>
        <taxon>Actinomycetota</taxon>
        <taxon>Actinomycetes</taxon>
        <taxon>Mycobacteriales</taxon>
        <taxon>Mycobacteriaceae</taxon>
        <taxon>Mycobacterium</taxon>
    </lineage>
</organism>
<evidence type="ECO:0000259" key="5">
    <source>
        <dbReference type="PROSITE" id="PS50977"/>
    </source>
</evidence>
<proteinExistence type="predicted"/>
<evidence type="ECO:0000256" key="1">
    <source>
        <dbReference type="ARBA" id="ARBA00023015"/>
    </source>
</evidence>
<evidence type="ECO:0000313" key="7">
    <source>
        <dbReference type="Proteomes" id="UP000467385"/>
    </source>
</evidence>
<dbReference type="InterPro" id="IPR041347">
    <property type="entry name" value="MftR_C"/>
</dbReference>
<evidence type="ECO:0000256" key="4">
    <source>
        <dbReference type="PROSITE-ProRule" id="PRU00335"/>
    </source>
</evidence>
<dbReference type="EMBL" id="AP022613">
    <property type="protein sequence ID" value="BBZ38863.1"/>
    <property type="molecule type" value="Genomic_DNA"/>
</dbReference>
<feature type="DNA-binding region" description="H-T-H motif" evidence="4">
    <location>
        <begin position="2"/>
        <end position="21"/>
    </location>
</feature>
<keyword evidence="2 4" id="KW-0238">DNA-binding</keyword>
<dbReference type="InterPro" id="IPR009057">
    <property type="entry name" value="Homeodomain-like_sf"/>
</dbReference>
<keyword evidence="3" id="KW-0804">Transcription</keyword>
<evidence type="ECO:0000256" key="3">
    <source>
        <dbReference type="ARBA" id="ARBA00023163"/>
    </source>
</evidence>
<dbReference type="Pfam" id="PF00440">
    <property type="entry name" value="TetR_N"/>
    <property type="match status" value="1"/>
</dbReference>
<protein>
    <recommendedName>
        <fullName evidence="5">HTH tetR-type domain-containing protein</fullName>
    </recommendedName>
</protein>
<dbReference type="InterPro" id="IPR050109">
    <property type="entry name" value="HTH-type_TetR-like_transc_reg"/>
</dbReference>
<gene>
    <name evidence="6" type="ORF">MCNS_19260</name>
</gene>
<dbReference type="AlphaFoldDB" id="A0A7I7YCZ1"/>
<evidence type="ECO:0000313" key="6">
    <source>
        <dbReference type="EMBL" id="BBZ38863.1"/>
    </source>
</evidence>
<evidence type="ECO:0000256" key="2">
    <source>
        <dbReference type="ARBA" id="ARBA00023125"/>
    </source>
</evidence>
<dbReference type="Proteomes" id="UP000467385">
    <property type="component" value="Chromosome"/>
</dbReference>
<dbReference type="Gene3D" id="1.10.357.10">
    <property type="entry name" value="Tetracycline Repressor, domain 2"/>
    <property type="match status" value="1"/>
</dbReference>
<keyword evidence="7" id="KW-1185">Reference proteome</keyword>
<dbReference type="PANTHER" id="PTHR30055:SF234">
    <property type="entry name" value="HTH-TYPE TRANSCRIPTIONAL REGULATOR BETI"/>
    <property type="match status" value="1"/>
</dbReference>
<dbReference type="InterPro" id="IPR001647">
    <property type="entry name" value="HTH_TetR"/>
</dbReference>
<reference evidence="6 7" key="1">
    <citation type="journal article" date="2019" name="Emerg. Microbes Infect.">
        <title>Comprehensive subspecies identification of 175 nontuberculous mycobacteria species based on 7547 genomic profiles.</title>
        <authorList>
            <person name="Matsumoto Y."/>
            <person name="Kinjo T."/>
            <person name="Motooka D."/>
            <person name="Nabeya D."/>
            <person name="Jung N."/>
            <person name="Uechi K."/>
            <person name="Horii T."/>
            <person name="Iida T."/>
            <person name="Fujita J."/>
            <person name="Nakamura S."/>
        </authorList>
    </citation>
    <scope>NUCLEOTIDE SEQUENCE [LARGE SCALE GENOMIC DNA]</scope>
    <source>
        <strain evidence="6 7">JCM 14738</strain>
    </source>
</reference>
<dbReference type="GO" id="GO:0003700">
    <property type="term" value="F:DNA-binding transcription factor activity"/>
    <property type="evidence" value="ECO:0007669"/>
    <property type="project" value="TreeGrafter"/>
</dbReference>
<dbReference type="PANTHER" id="PTHR30055">
    <property type="entry name" value="HTH-TYPE TRANSCRIPTIONAL REGULATOR RUTR"/>
    <property type="match status" value="1"/>
</dbReference>
<name>A0A7I7YCZ1_9MYCO</name>
<sequence>MTTEEIAATAGVSISTYYRYAPSKEGLLVEPVREAMAEIVAAYSNRPATESTVEALIQVFVTHAHATGDPNREMWRQAFSTTPQLLTTTTLITDRDRSTLIERVSLRLGVNASDDMDPSLLVHTCLATVKYVLDLWLTASSLTDPPFHQQLDRALRKALAGF</sequence>
<keyword evidence="1" id="KW-0805">Transcription regulation</keyword>
<dbReference type="Pfam" id="PF17754">
    <property type="entry name" value="TetR_C_14"/>
    <property type="match status" value="1"/>
</dbReference>
<dbReference type="GO" id="GO:0000976">
    <property type="term" value="F:transcription cis-regulatory region binding"/>
    <property type="evidence" value="ECO:0007669"/>
    <property type="project" value="TreeGrafter"/>
</dbReference>